<protein>
    <submittedName>
        <fullName evidence="3">Tetratricopeptide repeat protein</fullName>
    </submittedName>
</protein>
<proteinExistence type="predicted"/>
<dbReference type="AlphaFoldDB" id="A0A4V3RYE0"/>
<organism evidence="3 4">
    <name type="scientific">Marinicauda algicola</name>
    <dbReference type="NCBI Taxonomy" id="2029849"/>
    <lineage>
        <taxon>Bacteria</taxon>
        <taxon>Pseudomonadati</taxon>
        <taxon>Pseudomonadota</taxon>
        <taxon>Alphaproteobacteria</taxon>
        <taxon>Maricaulales</taxon>
        <taxon>Maricaulaceae</taxon>
        <taxon>Marinicauda</taxon>
    </lineage>
</organism>
<feature type="compositionally biased region" description="Low complexity" evidence="1">
    <location>
        <begin position="142"/>
        <end position="157"/>
    </location>
</feature>
<dbReference type="EMBL" id="SRXW01000001">
    <property type="protein sequence ID" value="TGY89899.1"/>
    <property type="molecule type" value="Genomic_DNA"/>
</dbReference>
<feature type="chain" id="PRO_5020924604" evidence="2">
    <location>
        <begin position="21"/>
        <end position="266"/>
    </location>
</feature>
<keyword evidence="2" id="KW-0732">Signal</keyword>
<dbReference type="Pfam" id="PF14559">
    <property type="entry name" value="TPR_19"/>
    <property type="match status" value="1"/>
</dbReference>
<name>A0A4V3RYE0_9PROT</name>
<dbReference type="Gene3D" id="1.25.40.10">
    <property type="entry name" value="Tetratricopeptide repeat domain"/>
    <property type="match status" value="1"/>
</dbReference>
<evidence type="ECO:0000256" key="2">
    <source>
        <dbReference type="SAM" id="SignalP"/>
    </source>
</evidence>
<keyword evidence="4" id="KW-1185">Reference proteome</keyword>
<feature type="signal peptide" evidence="2">
    <location>
        <begin position="1"/>
        <end position="20"/>
    </location>
</feature>
<dbReference type="InterPro" id="IPR011990">
    <property type="entry name" value="TPR-like_helical_dom_sf"/>
</dbReference>
<dbReference type="OrthoDB" id="7632189at2"/>
<dbReference type="RefSeq" id="WP_135994396.1">
    <property type="nucleotide sequence ID" value="NZ_CP071057.1"/>
</dbReference>
<evidence type="ECO:0000313" key="3">
    <source>
        <dbReference type="EMBL" id="TGY89899.1"/>
    </source>
</evidence>
<evidence type="ECO:0000313" key="4">
    <source>
        <dbReference type="Proteomes" id="UP000308054"/>
    </source>
</evidence>
<comment type="caution">
    <text evidence="3">The sequence shown here is derived from an EMBL/GenBank/DDBJ whole genome shotgun (WGS) entry which is preliminary data.</text>
</comment>
<sequence>MLRPLLLATLVAGLGGPASAELVDARLGPAEGGPALWLAFDTQPRAVRAAGEAPGIFEIDGVASPARVIEVALPAALERIVLAPVDADTVRLTLSGAIAGADAQLREGGVLIHLAEAERAAAASEPTPPAQRAPRELRAPGDSPVEPAPAASPSAADAVRDDETVAGPCAATQAQIAASPWDLDALSGHAACLAAEGLTDQAIGLYERVLAFEPGHYQAAMGLARLRTQRGETSVARELFLEAARNARTDGEALQARAAARRLEEG</sequence>
<dbReference type="SUPFAM" id="SSF48452">
    <property type="entry name" value="TPR-like"/>
    <property type="match status" value="1"/>
</dbReference>
<accession>A0A4V3RYE0</accession>
<gene>
    <name evidence="3" type="ORF">E5163_01805</name>
</gene>
<reference evidence="3 4" key="1">
    <citation type="journal article" date="2017" name="Int. J. Syst. Evol. Microbiol.">
        <title>Marinicauda algicola sp. nov., isolated from a marine red alga Rhodosorus marinus.</title>
        <authorList>
            <person name="Jeong S.E."/>
            <person name="Jeon S.H."/>
            <person name="Chun B.H."/>
            <person name="Kim D.W."/>
            <person name="Jeon C.O."/>
        </authorList>
    </citation>
    <scope>NUCLEOTIDE SEQUENCE [LARGE SCALE GENOMIC DNA]</scope>
    <source>
        <strain evidence="3 4">JCM 31718</strain>
    </source>
</reference>
<evidence type="ECO:0000256" key="1">
    <source>
        <dbReference type="SAM" id="MobiDB-lite"/>
    </source>
</evidence>
<dbReference type="Proteomes" id="UP000308054">
    <property type="component" value="Unassembled WGS sequence"/>
</dbReference>
<feature type="region of interest" description="Disordered" evidence="1">
    <location>
        <begin position="120"/>
        <end position="160"/>
    </location>
</feature>